<dbReference type="InterPro" id="IPR002710">
    <property type="entry name" value="Dilute_dom"/>
</dbReference>
<dbReference type="CDD" id="cd15471">
    <property type="entry name" value="Myo5p-like_CBD_afadin"/>
    <property type="match status" value="1"/>
</dbReference>
<dbReference type="CDD" id="cd06789">
    <property type="entry name" value="PDZ_AFDN-like"/>
    <property type="match status" value="1"/>
</dbReference>
<evidence type="ECO:0000259" key="6">
    <source>
        <dbReference type="PROSITE" id="PS51126"/>
    </source>
</evidence>
<dbReference type="GO" id="GO:0032880">
    <property type="term" value="P:regulation of protein localization"/>
    <property type="evidence" value="ECO:0007669"/>
    <property type="project" value="TreeGrafter"/>
</dbReference>
<feature type="compositionally biased region" description="Basic and acidic residues" evidence="3">
    <location>
        <begin position="550"/>
        <end position="560"/>
    </location>
</feature>
<feature type="region of interest" description="Disordered" evidence="3">
    <location>
        <begin position="531"/>
        <end position="560"/>
    </location>
</feature>
<dbReference type="InterPro" id="IPR000159">
    <property type="entry name" value="RA_dom"/>
</dbReference>
<protein>
    <submittedName>
        <fullName evidence="7">Putative actin filament-binding protein afadin</fullName>
    </submittedName>
</protein>
<reference evidence="7" key="1">
    <citation type="submission" date="2018-03" db="EMBL/GenBank/DDBJ databases">
        <title>The relapsing fever spirochete Borrelia turicatae persists in the highly oxidative environment of its soft-bodied tick vector.</title>
        <authorList>
            <person name="Bourret T.J."/>
            <person name="Boyle W.K."/>
            <person name="Valenzuela J.G."/>
            <person name="Oliveira F."/>
            <person name="Lopez J.E."/>
        </authorList>
    </citation>
    <scope>NUCLEOTIDE SEQUENCE</scope>
    <source>
        <strain evidence="7">Kansas strain/isolate</strain>
        <tissue evidence="7">Salivary glands</tissue>
    </source>
</reference>
<evidence type="ECO:0000256" key="3">
    <source>
        <dbReference type="SAM" id="MobiDB-lite"/>
    </source>
</evidence>
<dbReference type="CDD" id="cd01782">
    <property type="entry name" value="RA1_Afadin"/>
    <property type="match status" value="1"/>
</dbReference>
<accession>A0A2R5LKM4</accession>
<evidence type="ECO:0000259" key="4">
    <source>
        <dbReference type="PROSITE" id="PS50106"/>
    </source>
</evidence>
<feature type="compositionally biased region" description="Basic residues" evidence="3">
    <location>
        <begin position="157"/>
        <end position="168"/>
    </location>
</feature>
<feature type="domain" description="Ras-associating" evidence="5">
    <location>
        <begin position="41"/>
        <end position="138"/>
    </location>
</feature>
<feature type="compositionally biased region" description="Basic and acidic residues" evidence="3">
    <location>
        <begin position="1609"/>
        <end position="1629"/>
    </location>
</feature>
<dbReference type="InterPro" id="IPR037977">
    <property type="entry name" value="CBD_Afadin"/>
</dbReference>
<feature type="compositionally biased region" description="Polar residues" evidence="3">
    <location>
        <begin position="1946"/>
        <end position="1956"/>
    </location>
</feature>
<dbReference type="PANTHER" id="PTHR10398">
    <property type="entry name" value="AFADIN"/>
    <property type="match status" value="1"/>
</dbReference>
<feature type="compositionally biased region" description="Pro residues" evidence="3">
    <location>
        <begin position="1793"/>
        <end position="1806"/>
    </location>
</feature>
<dbReference type="SUPFAM" id="SSF49879">
    <property type="entry name" value="SMAD/FHA domain"/>
    <property type="match status" value="1"/>
</dbReference>
<keyword evidence="1" id="KW-0130">Cell adhesion</keyword>
<feature type="coiled-coil region" evidence="2">
    <location>
        <begin position="1682"/>
        <end position="1759"/>
    </location>
</feature>
<feature type="region of interest" description="Disordered" evidence="3">
    <location>
        <begin position="1282"/>
        <end position="1365"/>
    </location>
</feature>
<dbReference type="Pfam" id="PF00788">
    <property type="entry name" value="RA"/>
    <property type="match status" value="2"/>
</dbReference>
<feature type="domain" description="Dilute" evidence="6">
    <location>
        <begin position="637"/>
        <end position="872"/>
    </location>
</feature>
<dbReference type="InterPro" id="IPR000253">
    <property type="entry name" value="FHA_dom"/>
</dbReference>
<dbReference type="SMART" id="SM00228">
    <property type="entry name" value="PDZ"/>
    <property type="match status" value="1"/>
</dbReference>
<dbReference type="FunFam" id="2.30.42.10:FF:000032">
    <property type="entry name" value="Afadin isoform A"/>
    <property type="match status" value="1"/>
</dbReference>
<dbReference type="SUPFAM" id="SSF50156">
    <property type="entry name" value="PDZ domain-like"/>
    <property type="match status" value="1"/>
</dbReference>
<feature type="compositionally biased region" description="Polar residues" evidence="3">
    <location>
        <begin position="1282"/>
        <end position="1292"/>
    </location>
</feature>
<feature type="region of interest" description="Disordered" evidence="3">
    <location>
        <begin position="1484"/>
        <end position="1530"/>
    </location>
</feature>
<dbReference type="Gene3D" id="2.30.42.10">
    <property type="match status" value="1"/>
</dbReference>
<feature type="compositionally biased region" description="Polar residues" evidence="3">
    <location>
        <begin position="1511"/>
        <end position="1520"/>
    </location>
</feature>
<keyword evidence="2" id="KW-0175">Coiled coil</keyword>
<dbReference type="SMART" id="SM00314">
    <property type="entry name" value="RA"/>
    <property type="match status" value="2"/>
</dbReference>
<dbReference type="EMBL" id="GGLE01005903">
    <property type="protein sequence ID" value="MBY10029.1"/>
    <property type="molecule type" value="Transcribed_RNA"/>
</dbReference>
<feature type="region of interest" description="Disordered" evidence="3">
    <location>
        <begin position="1586"/>
        <end position="1629"/>
    </location>
</feature>
<feature type="region of interest" description="Disordered" evidence="3">
    <location>
        <begin position="343"/>
        <end position="378"/>
    </location>
</feature>
<feature type="region of interest" description="Disordered" evidence="3">
    <location>
        <begin position="203"/>
        <end position="229"/>
    </location>
</feature>
<feature type="domain" description="Ras-associating" evidence="5">
    <location>
        <begin position="227"/>
        <end position="348"/>
    </location>
</feature>
<dbReference type="Gene3D" id="2.60.200.20">
    <property type="match status" value="1"/>
</dbReference>
<evidence type="ECO:0000313" key="7">
    <source>
        <dbReference type="EMBL" id="MBY10029.1"/>
    </source>
</evidence>
<dbReference type="InterPro" id="IPR008984">
    <property type="entry name" value="SMAD_FHA_dom_sf"/>
</dbReference>
<dbReference type="CDD" id="cd01781">
    <property type="entry name" value="RA2_Afadin"/>
    <property type="match status" value="1"/>
</dbReference>
<feature type="region of interest" description="Disordered" evidence="3">
    <location>
        <begin position="1233"/>
        <end position="1259"/>
    </location>
</feature>
<dbReference type="CDD" id="cd22711">
    <property type="entry name" value="FHA_AFDN"/>
    <property type="match status" value="1"/>
</dbReference>
<dbReference type="Gene3D" id="3.10.20.90">
    <property type="entry name" value="Phosphatidylinositol 3-kinase Catalytic Subunit, Chain A, domain 1"/>
    <property type="match status" value="2"/>
</dbReference>
<feature type="region of interest" description="Disordered" evidence="3">
    <location>
        <begin position="1787"/>
        <end position="1812"/>
    </location>
</feature>
<dbReference type="GO" id="GO:0050839">
    <property type="term" value="F:cell adhesion molecule binding"/>
    <property type="evidence" value="ECO:0007669"/>
    <property type="project" value="TreeGrafter"/>
</dbReference>
<name>A0A2R5LKM4_9ACAR</name>
<feature type="region of interest" description="Disordered" evidence="3">
    <location>
        <begin position="1132"/>
        <end position="1176"/>
    </location>
</feature>
<dbReference type="Pfam" id="PF00595">
    <property type="entry name" value="PDZ"/>
    <property type="match status" value="1"/>
</dbReference>
<dbReference type="InterPro" id="IPR029071">
    <property type="entry name" value="Ubiquitin-like_domsf"/>
</dbReference>
<dbReference type="GO" id="GO:0007155">
    <property type="term" value="P:cell adhesion"/>
    <property type="evidence" value="ECO:0007669"/>
    <property type="project" value="UniProtKB-KW"/>
</dbReference>
<evidence type="ECO:0000256" key="1">
    <source>
        <dbReference type="ARBA" id="ARBA00022889"/>
    </source>
</evidence>
<feature type="domain" description="PDZ" evidence="4">
    <location>
        <begin position="1009"/>
        <end position="1094"/>
    </location>
</feature>
<feature type="region of interest" description="Disordered" evidence="3">
    <location>
        <begin position="1923"/>
        <end position="1956"/>
    </location>
</feature>
<dbReference type="PROSITE" id="PS50106">
    <property type="entry name" value="PDZ"/>
    <property type="match status" value="1"/>
</dbReference>
<organism evidence="7">
    <name type="scientific">Ornithodoros turicata</name>
    <dbReference type="NCBI Taxonomy" id="34597"/>
    <lineage>
        <taxon>Eukaryota</taxon>
        <taxon>Metazoa</taxon>
        <taxon>Ecdysozoa</taxon>
        <taxon>Arthropoda</taxon>
        <taxon>Chelicerata</taxon>
        <taxon>Arachnida</taxon>
        <taxon>Acari</taxon>
        <taxon>Parasitiformes</taxon>
        <taxon>Ixodida</taxon>
        <taxon>Ixodoidea</taxon>
        <taxon>Argasidae</taxon>
        <taxon>Ornithodorinae</taxon>
        <taxon>Ornithodoros</taxon>
    </lineage>
</organism>
<feature type="region of interest" description="Disordered" evidence="3">
    <location>
        <begin position="1380"/>
        <end position="1419"/>
    </location>
</feature>
<dbReference type="Pfam" id="PF00498">
    <property type="entry name" value="FHA"/>
    <property type="match status" value="1"/>
</dbReference>
<evidence type="ECO:0000259" key="5">
    <source>
        <dbReference type="PROSITE" id="PS50200"/>
    </source>
</evidence>
<proteinExistence type="predicted"/>
<feature type="region of interest" description="Disordered" evidence="3">
    <location>
        <begin position="972"/>
        <end position="995"/>
    </location>
</feature>
<dbReference type="InterPro" id="IPR036034">
    <property type="entry name" value="PDZ_sf"/>
</dbReference>
<dbReference type="GO" id="GO:0005912">
    <property type="term" value="C:adherens junction"/>
    <property type="evidence" value="ECO:0007669"/>
    <property type="project" value="TreeGrafter"/>
</dbReference>
<feature type="region of interest" description="Disordered" evidence="3">
    <location>
        <begin position="157"/>
        <end position="177"/>
    </location>
</feature>
<dbReference type="SMART" id="SM01132">
    <property type="entry name" value="DIL"/>
    <property type="match status" value="1"/>
</dbReference>
<dbReference type="PROSITE" id="PS51126">
    <property type="entry name" value="DILUTE"/>
    <property type="match status" value="1"/>
</dbReference>
<dbReference type="SUPFAM" id="SSF54236">
    <property type="entry name" value="Ubiquitin-like"/>
    <property type="match status" value="2"/>
</dbReference>
<dbReference type="PANTHER" id="PTHR10398:SF2">
    <property type="entry name" value="AFADIN"/>
    <property type="match status" value="1"/>
</dbReference>
<feature type="compositionally biased region" description="Basic and acidic residues" evidence="3">
    <location>
        <begin position="1923"/>
        <end position="1945"/>
    </location>
</feature>
<dbReference type="PROSITE" id="PS50200">
    <property type="entry name" value="RA"/>
    <property type="match status" value="2"/>
</dbReference>
<evidence type="ECO:0000256" key="2">
    <source>
        <dbReference type="SAM" id="Coils"/>
    </source>
</evidence>
<feature type="compositionally biased region" description="Polar residues" evidence="3">
    <location>
        <begin position="981"/>
        <end position="991"/>
    </location>
</feature>
<feature type="compositionally biased region" description="Pro residues" evidence="3">
    <location>
        <begin position="1240"/>
        <end position="1252"/>
    </location>
</feature>
<sequence>MASEQEVKAVERINLRNVINQWNANRLDLFELSEPNEDLEFHGVMRFYFQDADQKVVTKCIRVSSTATVRDVVLTLIEKFRPDIRMLSMPDYTGYALYEIHENGEERKLGPEEKPLLVQLNWHKDDREGRFLFRRMEDKSRLPTLKVESLRFGRKLSKREKKDKKKKEKKEMDRDGIAEKLYTELPETSFTRSISNPEAVMRRRRQQKLEKKLQQFRQENGAGSSEAGGTLRIFGESLNRDVPYKTLLLSTTDTAAHVVKEILDKYGMDKEDPLHYCLVQVLLPPSGETSPLDHMLQQRSSSPPGSIGPIPAGIKEYILDDDDCPLAIERQHNRIKGTLSFHIRRRPADYQPRKRKKRPLTTRSSEHPGKGNFGERSPPSLLPWLVELRPEGTGEPFRHRLMLGMTEVGSAPSADQGLQLQGPGIHPRHCVFAHTEGVITVTPSHHEAEIYVDSARIYDTTILQHGSVVRFGRHQAFRFLILHVEPPHVGSRDNSYPPEYMERPRDDDDMLGGETYETAFDVLGSVEATSTHSHHSDEVLSTAPSQQKHSHSESGMDHRRGSDPILPAVLEFWEEHEGAFLEAVIGQLDWSAAQFKLAPAYTLYMACRYRASTHFRPEISPTERAHRLTALANEIGARVRNTVEAPNGQPGPLAFWLANASELLHFLRQDRHLSAYTLDAQDLLSEAVQRAFAFLVSAHRKELARALPSAFAPHHQGQAPQEAAVGEILSVLGGTMSLLRRCRVNAALTIQLFSWLFHHINVWLFNGLVMGTNYCCRAYGAMLKRRLAHLVAWAEKQGLELAADCHLARIIQAAHLLQTSKSTAEDVTSISSACFKLNSVQLRTLLERYQTTQDEPPVQRALIEGVVKVAENTADEQARNEGREVQLEEEADLQLPFLLPEDGYSCDIVRGVPAGLQEFLQPLALSGLCRLTLQPTSVGFWTIYMSDQDILRPPGGSCVEAAPSQSHQPVIMGNASRRESSSSPMPNSTQGGHNGNIVRPPSQNVQVATICLQKSNSGMGLSIVAARGVNQEKLGIYIKSVVKGGAADQDGRLQAGDQLLKVDGHSLIGITQEKAAELMTRTGQVVTLEVAKQGAIYHGLAALLCQPSPVMHRGSRRMSERDIPSRIVQEEGHMDHSQGPPGYHGHPRIQGSKSVPALNSEYGSEGGDPLPLPMSMEHHLHPAQHRGHSFSPAHFQQPLHQPPLQLQHPIQHQQNLGYSRTSSTASIPADASIDHSRYQDPPPSYAQPPKPGPRQDAVTAQQHMLIKQVAHVQEERHYQNISMYQQQHRTASPPQHQAPPPPQHPAYTTPIRHSGPTPPYNLPHQHLQHRCGAPLHSSQGSLGGESQHMPPGGGPPTSRPLSTLVSPREQEQYVNAMGGLAHHRVGPPSPQRGQQMPQRGSDGSMLHHSRGPHGGREWPTRIGSQPHLGDNAFHEDMPPHYRDGIEGHHQMSPHGSPNQRDVLRQEAKMEEMKEEVRRREEREQHAAMQMQHHPSSWGPNRSGAARYASPTRCSSNTNVSPPRPAPPQANPYGPLMVEHERSQVNYRYGPSGYPLSQQQETVLDDRHHPTPGTRSNGYREQFCDMALHGPTGKDSRTDPEQKVLSPSPWEREEKEIRRQQRLEEARQARDNEVHNLESLAERNLKQEERLRALRLEQEFERRAQEVVGAGEDDDDDEDLMERAEKRERIVKIQEDLERTRQMRLEWEQETVATQQTSKMQLEEQTVRLQQLKLEENSKKQELEAQRRAEERLIREAHRRQEEEQLHQYGTAMHQRGRVTFQDAHLPLSTATADPPPPLPSSPPPSEPQQRLDDLLANNGNVSTQRTKKVSFHDTPQEVEVSYDANGNEEEEGNSYTLQDIDEVLNTPHTSSYLIGSTPGVIGAQEVYRDPRQRIERQRMLEQPTRPPGPEKLTFREKMKMFARETGEDNTPKDKVKISRAQREIETNLNGVPTPNH</sequence>
<dbReference type="Pfam" id="PF01843">
    <property type="entry name" value="DIL"/>
    <property type="match status" value="1"/>
</dbReference>
<dbReference type="InterPro" id="IPR001478">
    <property type="entry name" value="PDZ"/>
</dbReference>
<dbReference type="InterPro" id="IPR028842">
    <property type="entry name" value="Afadin"/>
</dbReference>
<feature type="compositionally biased region" description="Basic and acidic residues" evidence="3">
    <location>
        <begin position="1591"/>
        <end position="1601"/>
    </location>
</feature>
<dbReference type="GO" id="GO:0007165">
    <property type="term" value="P:signal transduction"/>
    <property type="evidence" value="ECO:0007669"/>
    <property type="project" value="InterPro"/>
</dbReference>